<sequence length="108" mass="11273">MECVYNAANTLEGQLALALLKGVGIDARMDGEYLQGGIGELQALGIIRILVVPDDAAKAQAILRQWDQMRAPESAAPGQSPRSVFIVVVGVVLGVGVALLAMMLSARA</sequence>
<accession>A0ABU4RZB1</accession>
<feature type="transmembrane region" description="Helical" evidence="1">
    <location>
        <begin position="84"/>
        <end position="104"/>
    </location>
</feature>
<dbReference type="Gene3D" id="3.30.70.790">
    <property type="entry name" value="UreE, C-terminal domain"/>
    <property type="match status" value="1"/>
</dbReference>
<dbReference type="RefSeq" id="WP_302722539.1">
    <property type="nucleotide sequence ID" value="NZ_JAULRU010000569.1"/>
</dbReference>
<evidence type="ECO:0000313" key="3">
    <source>
        <dbReference type="EMBL" id="MDX6849994.1"/>
    </source>
</evidence>
<keyword evidence="4" id="KW-1185">Reference proteome</keyword>
<evidence type="ECO:0000313" key="4">
    <source>
        <dbReference type="Proteomes" id="UP001273505"/>
    </source>
</evidence>
<name>A0ABU4RZB1_9GAMM</name>
<keyword evidence="1" id="KW-1133">Transmembrane helix</keyword>
<reference evidence="3 4" key="1">
    <citation type="submission" date="2023-11" db="EMBL/GenBank/DDBJ databases">
        <title>Gilvimarinus fulvus sp. nov., isolated from the surface of Kelp.</title>
        <authorList>
            <person name="Sun Y.Y."/>
            <person name="Gong Y."/>
            <person name="Du Z.J."/>
        </authorList>
    </citation>
    <scope>NUCLEOTIDE SEQUENCE [LARGE SCALE GENOMIC DNA]</scope>
    <source>
        <strain evidence="3 4">SDUM040013</strain>
    </source>
</reference>
<keyword evidence="1" id="KW-0812">Transmembrane</keyword>
<dbReference type="Pfam" id="PF09413">
    <property type="entry name" value="DUF2007"/>
    <property type="match status" value="1"/>
</dbReference>
<feature type="domain" description="DUF2007" evidence="2">
    <location>
        <begin position="1"/>
        <end position="66"/>
    </location>
</feature>
<proteinExistence type="predicted"/>
<evidence type="ECO:0000256" key="1">
    <source>
        <dbReference type="SAM" id="Phobius"/>
    </source>
</evidence>
<gene>
    <name evidence="3" type="ORF">SCD92_11535</name>
</gene>
<dbReference type="Proteomes" id="UP001273505">
    <property type="component" value="Unassembled WGS sequence"/>
</dbReference>
<dbReference type="EMBL" id="JAXAFO010000018">
    <property type="protein sequence ID" value="MDX6849994.1"/>
    <property type="molecule type" value="Genomic_DNA"/>
</dbReference>
<protein>
    <submittedName>
        <fullName evidence="3">DUF2007 domain-containing protein</fullName>
    </submittedName>
</protein>
<keyword evidence="1" id="KW-0472">Membrane</keyword>
<organism evidence="3 4">
    <name type="scientific">Gilvimarinus gilvus</name>
    <dbReference type="NCBI Taxonomy" id="3058038"/>
    <lineage>
        <taxon>Bacteria</taxon>
        <taxon>Pseudomonadati</taxon>
        <taxon>Pseudomonadota</taxon>
        <taxon>Gammaproteobacteria</taxon>
        <taxon>Cellvibrionales</taxon>
        <taxon>Cellvibrionaceae</taxon>
        <taxon>Gilvimarinus</taxon>
    </lineage>
</organism>
<evidence type="ECO:0000259" key="2">
    <source>
        <dbReference type="Pfam" id="PF09413"/>
    </source>
</evidence>
<comment type="caution">
    <text evidence="3">The sequence shown here is derived from an EMBL/GenBank/DDBJ whole genome shotgun (WGS) entry which is preliminary data.</text>
</comment>
<dbReference type="InterPro" id="IPR018551">
    <property type="entry name" value="DUF2007"/>
</dbReference>